<dbReference type="SUPFAM" id="SSF49785">
    <property type="entry name" value="Galactose-binding domain-like"/>
    <property type="match status" value="1"/>
</dbReference>
<evidence type="ECO:0000256" key="9">
    <source>
        <dbReference type="SAM" id="MobiDB-lite"/>
    </source>
</evidence>
<evidence type="ECO:0000256" key="7">
    <source>
        <dbReference type="PIRSR" id="PIRSR615500-1"/>
    </source>
</evidence>
<dbReference type="PRINTS" id="PR00723">
    <property type="entry name" value="SUBTILISIN"/>
</dbReference>
<feature type="non-terminal residue" evidence="11">
    <location>
        <position position="3054"/>
    </location>
</feature>
<evidence type="ECO:0000259" key="10">
    <source>
        <dbReference type="PROSITE" id="PS51829"/>
    </source>
</evidence>
<dbReference type="GO" id="GO:0016485">
    <property type="term" value="P:protein processing"/>
    <property type="evidence" value="ECO:0007669"/>
    <property type="project" value="TreeGrafter"/>
</dbReference>
<dbReference type="GO" id="GO:0005509">
    <property type="term" value="F:calcium ion binding"/>
    <property type="evidence" value="ECO:0007669"/>
    <property type="project" value="InterPro"/>
</dbReference>
<dbReference type="InterPro" id="IPR034182">
    <property type="entry name" value="Kexin/furin"/>
</dbReference>
<feature type="region of interest" description="Disordered" evidence="9">
    <location>
        <begin position="1378"/>
        <end position="1400"/>
    </location>
</feature>
<organism evidence="11 12">
    <name type="scientific">Kiloniella litopenaei</name>
    <dbReference type="NCBI Taxonomy" id="1549748"/>
    <lineage>
        <taxon>Bacteria</taxon>
        <taxon>Pseudomonadati</taxon>
        <taxon>Pseudomonadota</taxon>
        <taxon>Alphaproteobacteria</taxon>
        <taxon>Rhodospirillales</taxon>
        <taxon>Kiloniellaceae</taxon>
        <taxon>Kiloniella</taxon>
    </lineage>
</organism>
<dbReference type="OrthoDB" id="9795675at2"/>
<dbReference type="PROSITE" id="PS00137">
    <property type="entry name" value="SUBTILASE_HIS"/>
    <property type="match status" value="1"/>
</dbReference>
<dbReference type="PANTHER" id="PTHR42884">
    <property type="entry name" value="PROPROTEIN CONVERTASE SUBTILISIN/KEXIN-RELATED"/>
    <property type="match status" value="1"/>
</dbReference>
<dbReference type="InterPro" id="IPR015500">
    <property type="entry name" value="Peptidase_S8_subtilisin-rel"/>
</dbReference>
<reference evidence="11 12" key="1">
    <citation type="submission" date="2015-03" db="EMBL/GenBank/DDBJ databases">
        <title>Genome sequence of Kiloniella sp. P1-1, isolated from the gut microflora of Pacific white shrimp, Penaeus vannamei.</title>
        <authorList>
            <person name="Shao Z."/>
            <person name="Wang L."/>
            <person name="Li X."/>
        </authorList>
    </citation>
    <scope>NUCLEOTIDE SEQUENCE [LARGE SCALE GENOMIC DNA]</scope>
    <source>
        <strain evidence="11 12">P1-1</strain>
    </source>
</reference>
<proteinExistence type="inferred from homology"/>
<comment type="similarity">
    <text evidence="1">Belongs to the peptidase S8 family. Furin subfamily.</text>
</comment>
<dbReference type="InterPro" id="IPR036852">
    <property type="entry name" value="Peptidase_S8/S53_dom_sf"/>
</dbReference>
<dbReference type="InterPro" id="IPR041690">
    <property type="entry name" value="Cadherin_5"/>
</dbReference>
<keyword evidence="2 8" id="KW-0645">Protease</keyword>
<feature type="domain" description="P/Homo B" evidence="10">
    <location>
        <begin position="1062"/>
        <end position="1207"/>
    </location>
</feature>
<dbReference type="PANTHER" id="PTHR42884:SF14">
    <property type="entry name" value="NEUROENDOCRINE CONVERTASE 1"/>
    <property type="match status" value="1"/>
</dbReference>
<dbReference type="GO" id="GO:0005737">
    <property type="term" value="C:cytoplasm"/>
    <property type="evidence" value="ECO:0007669"/>
    <property type="project" value="UniProtKB-ARBA"/>
</dbReference>
<feature type="active site" description="Charge relay system" evidence="7 8">
    <location>
        <position position="988"/>
    </location>
</feature>
<evidence type="ECO:0000256" key="8">
    <source>
        <dbReference type="PROSITE-ProRule" id="PRU01240"/>
    </source>
</evidence>
<dbReference type="Gene3D" id="3.40.50.200">
    <property type="entry name" value="Peptidase S8/S53 domain"/>
    <property type="match status" value="1"/>
</dbReference>
<feature type="active site" description="Charge relay system" evidence="7 8">
    <location>
        <position position="788"/>
    </location>
</feature>
<dbReference type="Pfam" id="PF00082">
    <property type="entry name" value="Peptidase_S8"/>
    <property type="match status" value="1"/>
</dbReference>
<keyword evidence="4 8" id="KW-0378">Hydrolase</keyword>
<dbReference type="Proteomes" id="UP000034491">
    <property type="component" value="Unassembled WGS sequence"/>
</dbReference>
<dbReference type="Gene3D" id="2.60.120.260">
    <property type="entry name" value="Galactose-binding domain-like"/>
    <property type="match status" value="1"/>
</dbReference>
<dbReference type="CDD" id="cd04059">
    <property type="entry name" value="Peptidases_S8_Protein_convertases_Kexins_Furin-like"/>
    <property type="match status" value="1"/>
</dbReference>
<evidence type="ECO:0000256" key="1">
    <source>
        <dbReference type="ARBA" id="ARBA00005325"/>
    </source>
</evidence>
<protein>
    <recommendedName>
        <fullName evidence="10">P/Homo B domain-containing protein</fullName>
    </recommendedName>
</protein>
<dbReference type="PROSITE" id="PS51829">
    <property type="entry name" value="P_HOMO_B"/>
    <property type="match status" value="1"/>
</dbReference>
<dbReference type="PROSITE" id="PS00330">
    <property type="entry name" value="HEMOLYSIN_CALCIUM"/>
    <property type="match status" value="9"/>
</dbReference>
<dbReference type="InterPro" id="IPR000209">
    <property type="entry name" value="Peptidase_S8/S53_dom"/>
</dbReference>
<dbReference type="InterPro" id="IPR040853">
    <property type="entry name" value="RapA2_cadherin-like"/>
</dbReference>
<evidence type="ECO:0000313" key="11">
    <source>
        <dbReference type="EMBL" id="KKJ76823.1"/>
    </source>
</evidence>
<evidence type="ECO:0000256" key="5">
    <source>
        <dbReference type="ARBA" id="ARBA00022825"/>
    </source>
</evidence>
<keyword evidence="3" id="KW-0732">Signal</keyword>
<keyword evidence="12" id="KW-1185">Reference proteome</keyword>
<evidence type="ECO:0000256" key="6">
    <source>
        <dbReference type="ARBA" id="ARBA00022837"/>
    </source>
</evidence>
<dbReference type="GO" id="GO:0016020">
    <property type="term" value="C:membrane"/>
    <property type="evidence" value="ECO:0007669"/>
    <property type="project" value="TreeGrafter"/>
</dbReference>
<evidence type="ECO:0000256" key="4">
    <source>
        <dbReference type="ARBA" id="ARBA00022801"/>
    </source>
</evidence>
<dbReference type="RefSeq" id="WP_046506960.1">
    <property type="nucleotide sequence ID" value="NZ_LANI01000010.1"/>
</dbReference>
<dbReference type="InterPro" id="IPR002884">
    <property type="entry name" value="P_dom"/>
</dbReference>
<dbReference type="Pfam" id="PF00353">
    <property type="entry name" value="HemolysinCabind"/>
    <property type="match status" value="10"/>
</dbReference>
<dbReference type="GO" id="GO:0012505">
    <property type="term" value="C:endomembrane system"/>
    <property type="evidence" value="ECO:0007669"/>
    <property type="project" value="UniProtKB-ARBA"/>
</dbReference>
<dbReference type="NCBIfam" id="NF012211">
    <property type="entry name" value="tand_rpt_95"/>
    <property type="match status" value="4"/>
</dbReference>
<dbReference type="InterPro" id="IPR008979">
    <property type="entry name" value="Galactose-bd-like_sf"/>
</dbReference>
<dbReference type="InterPro" id="IPR001343">
    <property type="entry name" value="Hemolysn_Ca-bd"/>
</dbReference>
<dbReference type="Gene3D" id="2.60.40.3440">
    <property type="match status" value="3"/>
</dbReference>
<comment type="caution">
    <text evidence="11">The sequence shown here is derived from an EMBL/GenBank/DDBJ whole genome shotgun (WGS) entry which is preliminary data.</text>
</comment>
<gene>
    <name evidence="11" type="ORF">WH95_10995</name>
</gene>
<name>A0A0M2RB27_9PROT</name>
<dbReference type="STRING" id="1549748.WH95_10995"/>
<dbReference type="InterPro" id="IPR011049">
    <property type="entry name" value="Serralysin-like_metalloprot_C"/>
</dbReference>
<sequence>MSLYIDITSSDRFNAPSNRPSYTYNRSTNNVIYNYASASPYKRYAETAYTYAKSTAKSVYSYGRDNPSAVGGAVVGAGFTAVESYYKYESSAPSLNKPSRFWNKKSLKALGNRLHYAGAASSVLFAGYNVYASKPKNSREAFQSVGKEAASVAASYVAGRAVGFVAGRVLGAALGSLIGGPVGFAAGLYVGGLVGNYVSSLFDPLLIDIDGDGIELLNNEETTVLFDMNNDGKLDLTAWANSDDGFLVHDLNSNDQIDNRTEMLSGAYANGDFNSGFEALKSLDSNDDGIFNQEDEAFSELKIWNDYNQNGLTEAGELKSLSEAGVLSIDLSEQSVQQNVGGGIKTDTSTYTTNLGTYEISDFELLTQTGQFVLEGSVNNVLRYKTEENVIFGVVEQDIDYTIELSDAGFSGLIGRDGNDTFSFEGSVGVLIRGGGGNDIITGGSGNDLLIGGKGSDSISGGDGNDLIYIDVDDINIDGGNGEDTVLFSQNSGINFDMAAANVEIVIGGDGDDQISATGGEASVAIVGGGGHDIINGSSFNDLLEGGAGNDTIRAGEGTDIITFSGNVADYSIVYNENGSVTVTDKRGDHASNDGTDTIFNAERLNFVDSVVHLDGKNNAPIASGEKFTHRGTFSRTFELSELLENDIDIDGNQLSIVGVGGAENGVVTLEADGRVTFDPFEDFVGKASFQYTVDDGNGGRSTTTATVNVKQEAPSDTYYDRQWHLSSINIEDVWDDYTGEGVVIGINDDAVEMDHADYDDNYDSSIDYDYVDGDGDPSPTTSEGMAHGTFIAGIIAAERNGEGVVGVAYDSTIAGFRRKGYRLDGQWNVDISNNSWTPLADIGDGARSADGTIFSAGGHNAQLHADLDKAVSQGRGGLGTIIVASAGNTRHVHQNLNHFDLKSARESIAVAAMDANGAHTYFSTPGAAVLVGAPGAAIVSTDRQGANGYNTSAPEAVEVASAEGDSLSSTAQTSSLHGDYADGDGTSFSAPVLSGVIALILEANPNLGWRDVQEILAYSAYNSDPANPDWQVNGAGNWNGGGLEVNHDSGFGMVDARAAVRLAETWTRQSTSANEVNVTQSRNSSISITDNDENGIQDKVTVTDSINIDHVEVSVNIDHGHIGDLQITLTSPDGTESVLLNRPEKNLADPNSIGAAETKINWTFYSTHHWGETSAGDWTLTVKDLRTGATGTLNNWALKLYGDAITNDDTYIYTVDYAKFTGAENEGRRVLEDTNGSDTINTAAINTDVYIDLNSGKDSRIVDNILTIKEGSIIENAFAGDGDDILIGNDAVNWLRGGRGDDALEGGAGADRLDGGQDEDTVNYHRSTAGVTVNLNDDLAEAGGHAQGDILENIEHVSGSEFEDNITGNSFDNILEGGAGNDTLSGGSGDDQLIGGTGADTLIGGEGRDRISGGAGNDVIDGGADEDTAFYSGYHEDYTITTANGTTTVQGADGTDTLTNVEFLQFTDKKIYLGSNAAPVATTTTKTVDEDNSLTLSITDLVGAVSDPDGDTLVFESTGNPSNGSVSLDGLGNVIFTPGENFNGDASFEYTVADGKGGTATAVVNVSVTPVNDAPTMLKSIVALPKGSTVTGKVSGEDIDDASETLTYSLEANAANGSVTLNTDGTFTYTATVDYTGADSFDVKVTDAAGETSVETVSVQVNAPPELGEVVVVNGTPRPSFGANKFDALALKPSVTALTGGRYAVAWGDFRSENGFDVFTQVFDSAGNAIGPERRANTFLSKNQKEVSIAGLADGGYVVTWSSQDQDGSDDGIYAQRFDSAGVPVANEFRINVGTQSFQLMPNVIGLNDGTFVVAWNSFQADGDHWGVFLRRFDADGTALSGDIQVNSEIVNRQQAPKIASLNNGGFVVVWESYDQDGSAFGVYGQRYDAAGQVIGDEFRVNTETSLNQNNAQVSELEGGGFVVVWQSYEQDGSYYGIFAQRYNEQGLPVGDEFLVNSEDTNFQQLDASVAALPDGGFTVSWATYSRRSVVSQRYDALGQRVGNQQVVDTFTQPDYVKPVTVALDNGNVVVVWQSSDGEGQPTEVRSKLVGTKGDTEFASMFLVGGSGQDTLMAGDADDILSGKDGEDTLIGGAGDDTLQGGSGVDTIDGGLGIDIASYRDSTSAVNVDLGTGTHTGGDAEGDTLTGMEGILGSGFADTLTGDAQDNMLEGAYGADTIDGADGNDTASYKHSFEGVTVNLETGVTRKGDAEGDVLSDIENLQGSYYNDQLTGDDGNNVLEGGSGADVLDGSAGKDTASYKYSLNAVTVNLSDSSTETGGDAEGDQLKNIENVIGTDHNDIVTGDDQANELIGGDGDDILHGLSGDDIVHGGAGDDLLDGGDGAVDKAVFSGNLADYKIIKNANGSYTVTDTVSNRDGVDNVANIEFLEFSDQVFEVGGNLAPYANGGVIALAEDQVISGKLGASDQDNNLEDLTFGIETQASNGTVIVNSDGIYTYTPNVDFAGEDTFSYKVTDIDGASSIAEMKVRVFDQAKHLSAFTINQTPRHNLGTDLADSYDAKPSVTKLVNNRVAYVWSAKSAAGDYDVYSRIYDAGGNALTSEQRINVTTVDKQANVSVAGLAYGHVVTWTSNLEDGSGSGIYAQVFDDNGEKLNDPVRLNQNSASEQDASNVTGLADGGFVAVWQSNAPGLDGYEIIARRFDKTGQSISGDIVVNSTLVSHQVFPEITTLSDGGYVIVWESISEDAAKGWDVYGQRFDNAGNAVNSQFQINEHIASHQRRPQVTSLADGGFLVVWQSFNQAGTQYGVYGKRYNADGSVHSLEFAVDLNTTDKHQLDPVTVALSDGRFVIAWSDYTNGLKVRLRYYNADGTVETTRALAIPAVNYYKQDLTVLDDDSVVVTFHSNSNATGTNTDVRSVIFPSPQTTEFAGMFLKGSAGDDVLSGGDSADVLFGHSGTDILIGGNSDGDTYRYNQGDGKDTIRNTGLNAKVVFGEGINPAEMTYNKVGMDLVVQISNSDQLTIEGWYLGDEHKVSFELLDGQELSFTIINDNTDPVANALFISAVEDGGVVTGTLSASDIDGDALSFSLNTGPSEGS</sequence>
<dbReference type="GO" id="GO:0004252">
    <property type="term" value="F:serine-type endopeptidase activity"/>
    <property type="evidence" value="ECO:0007669"/>
    <property type="project" value="UniProtKB-UniRule"/>
</dbReference>
<dbReference type="PRINTS" id="PR00313">
    <property type="entry name" value="CABNDNGRPT"/>
</dbReference>
<keyword evidence="6" id="KW-0106">Calcium</keyword>
<dbReference type="SUPFAM" id="SSF52743">
    <property type="entry name" value="Subtilisin-like"/>
    <property type="match status" value="1"/>
</dbReference>
<dbReference type="SUPFAM" id="SSF51120">
    <property type="entry name" value="beta-Roll"/>
    <property type="match status" value="7"/>
</dbReference>
<accession>A0A0M2RB27</accession>
<evidence type="ECO:0000256" key="3">
    <source>
        <dbReference type="ARBA" id="ARBA00022729"/>
    </source>
</evidence>
<dbReference type="Pfam" id="PF01483">
    <property type="entry name" value="P_proprotein"/>
    <property type="match status" value="1"/>
</dbReference>
<feature type="active site" description="Charge relay system" evidence="7 8">
    <location>
        <position position="749"/>
    </location>
</feature>
<dbReference type="Pfam" id="PF17892">
    <property type="entry name" value="Cadherin_5"/>
    <property type="match status" value="2"/>
</dbReference>
<keyword evidence="5 8" id="KW-0720">Serine protease</keyword>
<dbReference type="EMBL" id="LANI01000010">
    <property type="protein sequence ID" value="KKJ76823.1"/>
    <property type="molecule type" value="Genomic_DNA"/>
</dbReference>
<dbReference type="PROSITE" id="PS51892">
    <property type="entry name" value="SUBTILASE"/>
    <property type="match status" value="1"/>
</dbReference>
<dbReference type="Pfam" id="PF17803">
    <property type="entry name" value="Cadherin_4"/>
    <property type="match status" value="1"/>
</dbReference>
<evidence type="ECO:0000256" key="2">
    <source>
        <dbReference type="ARBA" id="ARBA00022670"/>
    </source>
</evidence>
<dbReference type="Pfam" id="PF17963">
    <property type="entry name" value="Big_9"/>
    <property type="match status" value="2"/>
</dbReference>
<dbReference type="InterPro" id="IPR022398">
    <property type="entry name" value="Peptidase_S8_His-AS"/>
</dbReference>
<dbReference type="Gene3D" id="2.150.10.10">
    <property type="entry name" value="Serralysin-like metalloprotease, C-terminal"/>
    <property type="match status" value="8"/>
</dbReference>
<evidence type="ECO:0000313" key="12">
    <source>
        <dbReference type="Proteomes" id="UP000034491"/>
    </source>
</evidence>
<dbReference type="InterPro" id="IPR018511">
    <property type="entry name" value="Hemolysin-typ_Ca-bd_CS"/>
</dbReference>